<dbReference type="InterPro" id="IPR029063">
    <property type="entry name" value="SAM-dependent_MTases_sf"/>
</dbReference>
<keyword evidence="2 4" id="KW-0808">Transferase</keyword>
<name>A0A2U8VRW0_9HYPH</name>
<sequence length="203" mass="22832">MTRYTTTLPPSYFDDCYAHDPDPWRFTTSPYEQAKYAATLDALPRDRYASALEVGCSIGVLTRMLAERCDALVGLDLAERALAQARARCGSLSHVRFEHAQVPERWPEGSFDLILLSEVVYFLDREDVERLAARVLSCLRSGGDVVLVHWTGETHYPLSGDEAAERFIAAARTFLRRVCGTKTDAYRLDILARVERQAAVDDL</sequence>
<dbReference type="GO" id="GO:0008757">
    <property type="term" value="F:S-adenosylmethionine-dependent methyltransferase activity"/>
    <property type="evidence" value="ECO:0007669"/>
    <property type="project" value="InterPro"/>
</dbReference>
<evidence type="ECO:0000313" key="5">
    <source>
        <dbReference type="Proteomes" id="UP000246058"/>
    </source>
</evidence>
<evidence type="ECO:0000256" key="1">
    <source>
        <dbReference type="ARBA" id="ARBA00022603"/>
    </source>
</evidence>
<dbReference type="GO" id="GO:0009312">
    <property type="term" value="P:oligosaccharide biosynthetic process"/>
    <property type="evidence" value="ECO:0007669"/>
    <property type="project" value="InterPro"/>
</dbReference>
<evidence type="ECO:0000256" key="2">
    <source>
        <dbReference type="ARBA" id="ARBA00022679"/>
    </source>
</evidence>
<evidence type="ECO:0000313" key="4">
    <source>
        <dbReference type="EMBL" id="AWN36218.1"/>
    </source>
</evidence>
<dbReference type="RefSeq" id="WP_109951323.1">
    <property type="nucleotide sequence ID" value="NZ_CP029551.1"/>
</dbReference>
<keyword evidence="1 4" id="KW-0489">Methyltransferase</keyword>
<dbReference type="GO" id="GO:0032259">
    <property type="term" value="P:methylation"/>
    <property type="evidence" value="ECO:0007669"/>
    <property type="project" value="UniProtKB-KW"/>
</dbReference>
<dbReference type="KEGG" id="meti:DK427_11220"/>
<dbReference type="AlphaFoldDB" id="A0A2U8VRW0"/>
<dbReference type="CDD" id="cd02440">
    <property type="entry name" value="AdoMet_MTases"/>
    <property type="match status" value="1"/>
</dbReference>
<dbReference type="Pfam" id="PF05401">
    <property type="entry name" value="NodS"/>
    <property type="match status" value="1"/>
</dbReference>
<evidence type="ECO:0000256" key="3">
    <source>
        <dbReference type="ARBA" id="ARBA00022691"/>
    </source>
</evidence>
<reference evidence="4 5" key="1">
    <citation type="submission" date="2018-05" db="EMBL/GenBank/DDBJ databases">
        <title>Complete Genome Sequence of Methylobacterium sp. 17Sr1-43.</title>
        <authorList>
            <person name="Srinivasan S."/>
        </authorList>
    </citation>
    <scope>NUCLEOTIDE SEQUENCE [LARGE SCALE GENOMIC DNA]</scope>
    <source>
        <strain evidence="4 5">17Sr1-43</strain>
    </source>
</reference>
<dbReference type="PANTHER" id="PTHR43464:SF19">
    <property type="entry name" value="UBIQUINONE BIOSYNTHESIS O-METHYLTRANSFERASE, MITOCHONDRIAL"/>
    <property type="match status" value="1"/>
</dbReference>
<keyword evidence="3" id="KW-0949">S-adenosyl-L-methionine</keyword>
<proteinExistence type="predicted"/>
<gene>
    <name evidence="4" type="ORF">DK427_11220</name>
</gene>
<dbReference type="SUPFAM" id="SSF53335">
    <property type="entry name" value="S-adenosyl-L-methionine-dependent methyltransferases"/>
    <property type="match status" value="1"/>
</dbReference>
<dbReference type="PANTHER" id="PTHR43464">
    <property type="entry name" value="METHYLTRANSFERASE"/>
    <property type="match status" value="1"/>
</dbReference>
<dbReference type="Gene3D" id="3.40.50.150">
    <property type="entry name" value="Vaccinia Virus protein VP39"/>
    <property type="match status" value="1"/>
</dbReference>
<dbReference type="InterPro" id="IPR008715">
    <property type="entry name" value="SAM-MeTfrase_NodS-like"/>
</dbReference>
<protein>
    <submittedName>
        <fullName evidence="4">Methyltransferase type 12</fullName>
    </submittedName>
</protein>
<accession>A0A2U8VRW0</accession>
<keyword evidence="5" id="KW-1185">Reference proteome</keyword>
<dbReference type="OrthoDB" id="116799at2"/>
<organism evidence="4 5">
    <name type="scientific">Methylobacterium radiodurans</name>
    <dbReference type="NCBI Taxonomy" id="2202828"/>
    <lineage>
        <taxon>Bacteria</taxon>
        <taxon>Pseudomonadati</taxon>
        <taxon>Pseudomonadota</taxon>
        <taxon>Alphaproteobacteria</taxon>
        <taxon>Hyphomicrobiales</taxon>
        <taxon>Methylobacteriaceae</taxon>
        <taxon>Methylobacterium</taxon>
    </lineage>
</organism>
<dbReference type="EMBL" id="CP029551">
    <property type="protein sequence ID" value="AWN36218.1"/>
    <property type="molecule type" value="Genomic_DNA"/>
</dbReference>
<dbReference type="Proteomes" id="UP000246058">
    <property type="component" value="Chromosome"/>
</dbReference>